<comment type="similarity">
    <text evidence="2">Belongs to the nematode transthyretin-like family.</text>
</comment>
<keyword evidence="7" id="KW-1185">Reference proteome</keyword>
<dbReference type="GO" id="GO:0005576">
    <property type="term" value="C:extracellular region"/>
    <property type="evidence" value="ECO:0007669"/>
    <property type="project" value="UniProtKB-SubCell"/>
</dbReference>
<dbReference type="InterPro" id="IPR001534">
    <property type="entry name" value="Transthyretin-like"/>
</dbReference>
<dbReference type="AlphaFoldDB" id="A0A8J2LZ98"/>
<feature type="chain" id="PRO_5035202774" description="Transthyretin-like family protein" evidence="5">
    <location>
        <begin position="19"/>
        <end position="169"/>
    </location>
</feature>
<dbReference type="Proteomes" id="UP000746747">
    <property type="component" value="Unassembled WGS sequence"/>
</dbReference>
<feature type="signal peptide" evidence="5">
    <location>
        <begin position="1"/>
        <end position="18"/>
    </location>
</feature>
<name>A0A8J2LZ98_9BILA</name>
<evidence type="ECO:0008006" key="8">
    <source>
        <dbReference type="Google" id="ProtNLM"/>
    </source>
</evidence>
<evidence type="ECO:0000313" key="6">
    <source>
        <dbReference type="EMBL" id="CAG9532563.1"/>
    </source>
</evidence>
<accession>A0A8J2LZ98</accession>
<dbReference type="InterPro" id="IPR038479">
    <property type="entry name" value="Transthyretin-like_sf"/>
</dbReference>
<gene>
    <name evidence="6" type="ORF">CJOHNSTONI_LOCUS2864</name>
</gene>
<evidence type="ECO:0000256" key="5">
    <source>
        <dbReference type="SAM" id="SignalP"/>
    </source>
</evidence>
<reference evidence="6" key="1">
    <citation type="submission" date="2021-09" db="EMBL/GenBank/DDBJ databases">
        <authorList>
            <consortium name="Pathogen Informatics"/>
        </authorList>
    </citation>
    <scope>NUCLEOTIDE SEQUENCE</scope>
</reference>
<dbReference type="OrthoDB" id="5826973at2759"/>
<keyword evidence="4 5" id="KW-0732">Signal</keyword>
<dbReference type="GO" id="GO:0009986">
    <property type="term" value="C:cell surface"/>
    <property type="evidence" value="ECO:0007669"/>
    <property type="project" value="InterPro"/>
</dbReference>
<comment type="caution">
    <text evidence="6">The sequence shown here is derived from an EMBL/GenBank/DDBJ whole genome shotgun (WGS) entry which is preliminary data.</text>
</comment>
<evidence type="ECO:0000256" key="2">
    <source>
        <dbReference type="ARBA" id="ARBA00010112"/>
    </source>
</evidence>
<sequence length="169" mass="19745">MIIITLSILFSSISNASGFINQAFEIHGRFMCGQQPLHRAAIELWEDNRSLLNSVIYILRQKRGPNDEFLARTNTNEHGEFRINGTSESVIKVKPYIYVYHRCDADELPISKSRPTFKLWRTFVIKVPGKYVNWGNRALQIFDLGEYNLQFQFAVNYFFLSNIKFIIRS</sequence>
<evidence type="ECO:0000313" key="7">
    <source>
        <dbReference type="Proteomes" id="UP000746747"/>
    </source>
</evidence>
<keyword evidence="3" id="KW-0964">Secreted</keyword>
<comment type="subcellular location">
    <subcellularLocation>
        <location evidence="1">Secreted</location>
    </subcellularLocation>
</comment>
<organism evidence="6 7">
    <name type="scientific">Cercopithifilaria johnstoni</name>
    <dbReference type="NCBI Taxonomy" id="2874296"/>
    <lineage>
        <taxon>Eukaryota</taxon>
        <taxon>Metazoa</taxon>
        <taxon>Ecdysozoa</taxon>
        <taxon>Nematoda</taxon>
        <taxon>Chromadorea</taxon>
        <taxon>Rhabditida</taxon>
        <taxon>Spirurina</taxon>
        <taxon>Spiruromorpha</taxon>
        <taxon>Filarioidea</taxon>
        <taxon>Onchocercidae</taxon>
        <taxon>Cercopithifilaria</taxon>
    </lineage>
</organism>
<evidence type="ECO:0000256" key="4">
    <source>
        <dbReference type="ARBA" id="ARBA00022729"/>
    </source>
</evidence>
<evidence type="ECO:0000256" key="3">
    <source>
        <dbReference type="ARBA" id="ARBA00022525"/>
    </source>
</evidence>
<dbReference type="PANTHER" id="PTHR21700">
    <property type="entry name" value="TRANSTHYRETIN-LIKE FAMILY PROTEIN-RELATED"/>
    <property type="match status" value="1"/>
</dbReference>
<evidence type="ECO:0000256" key="1">
    <source>
        <dbReference type="ARBA" id="ARBA00004613"/>
    </source>
</evidence>
<dbReference type="Gene3D" id="2.60.40.3330">
    <property type="match status" value="1"/>
</dbReference>
<dbReference type="Pfam" id="PF01060">
    <property type="entry name" value="TTR-52"/>
    <property type="match status" value="1"/>
</dbReference>
<dbReference type="EMBL" id="CAKAEH010001024">
    <property type="protein sequence ID" value="CAG9532563.1"/>
    <property type="molecule type" value="Genomic_DNA"/>
</dbReference>
<protein>
    <recommendedName>
        <fullName evidence="8">Transthyretin-like family protein</fullName>
    </recommendedName>
</protein>
<proteinExistence type="inferred from homology"/>